<protein>
    <submittedName>
        <fullName evidence="3">GTPase domain-containing protein</fullName>
    </submittedName>
</protein>
<feature type="domain" description="AIG1-type G" evidence="2">
    <location>
        <begin position="5"/>
        <end position="149"/>
    </location>
</feature>
<keyword evidence="1" id="KW-0547">Nucleotide-binding</keyword>
<evidence type="ECO:0000313" key="3">
    <source>
        <dbReference type="EMBL" id="MFE3872159.1"/>
    </source>
</evidence>
<dbReference type="Gene3D" id="3.40.50.300">
    <property type="entry name" value="P-loop containing nucleotide triphosphate hydrolases"/>
    <property type="match status" value="1"/>
</dbReference>
<name>A0ABW6I9A9_9FLAO</name>
<organism evidence="3 4">
    <name type="scientific">Flavobacterium zhoui</name>
    <dbReference type="NCBI Taxonomy" id="3230414"/>
    <lineage>
        <taxon>Bacteria</taxon>
        <taxon>Pseudomonadati</taxon>
        <taxon>Bacteroidota</taxon>
        <taxon>Flavobacteriia</taxon>
        <taxon>Flavobacteriales</taxon>
        <taxon>Flavobacteriaceae</taxon>
        <taxon>Flavobacterium</taxon>
    </lineage>
</organism>
<evidence type="ECO:0000259" key="2">
    <source>
        <dbReference type="Pfam" id="PF04548"/>
    </source>
</evidence>
<gene>
    <name evidence="3" type="ORF">ACFX5F_13095</name>
</gene>
<comment type="caution">
    <text evidence="3">The sequence shown here is derived from an EMBL/GenBank/DDBJ whole genome shotgun (WGS) entry which is preliminary data.</text>
</comment>
<dbReference type="SUPFAM" id="SSF52540">
    <property type="entry name" value="P-loop containing nucleoside triphosphate hydrolases"/>
    <property type="match status" value="1"/>
</dbReference>
<proteinExistence type="predicted"/>
<dbReference type="CDD" id="cd00882">
    <property type="entry name" value="Ras_like_GTPase"/>
    <property type="match status" value="1"/>
</dbReference>
<dbReference type="RefSeq" id="WP_379852454.1">
    <property type="nucleotide sequence ID" value="NZ_JBHZPY010000012.1"/>
</dbReference>
<dbReference type="Pfam" id="PF04548">
    <property type="entry name" value="AIG1"/>
    <property type="match status" value="1"/>
</dbReference>
<sequence>MARYNMVLMGKTGVGKSTLGNYLFGNNEFKTGVGKPVTSNGFHALEFDLQGLPVTVFDSWGIEANKADQWLRELNKELEKRSTKSDPMNWFHSVFYCVQASGHRIEDFEIKIMDKFIKENYKVTVIFTKSDNVNDDELDDLKKALSNEFGNKVDCIEVCSEEKTRRDGSVSKAFGKKELVDNIFANFWNSISLRLPQRCINIMQNEVEKFHKKQLNIIKKEAGYFNGSGLSSQIKNESKDFFDNITKGFLVVDEVNKTLKMYNLFGNKINTLSVNNYNNPFLDNITFESRNWWWYFPTNLISLAIWGREDTEKKLSKNIETICNEMNSNIGKMLPNIKKMIAGLKPG</sequence>
<reference evidence="3 4" key="1">
    <citation type="submission" date="2024-06" db="EMBL/GenBank/DDBJ databases">
        <title>Flavobacterium spp. isolated from glacier.</title>
        <authorList>
            <person name="Han D."/>
        </authorList>
    </citation>
    <scope>NUCLEOTIDE SEQUENCE [LARGE SCALE GENOMIC DNA]</scope>
    <source>
        <strain evidence="3 4">ZS1P70</strain>
    </source>
</reference>
<dbReference type="InterPro" id="IPR006703">
    <property type="entry name" value="G_AIG1"/>
</dbReference>
<dbReference type="EMBL" id="JBHZPY010000012">
    <property type="protein sequence ID" value="MFE3872159.1"/>
    <property type="molecule type" value="Genomic_DNA"/>
</dbReference>
<dbReference type="Proteomes" id="UP001600107">
    <property type="component" value="Unassembled WGS sequence"/>
</dbReference>
<dbReference type="InterPro" id="IPR027417">
    <property type="entry name" value="P-loop_NTPase"/>
</dbReference>
<evidence type="ECO:0000313" key="4">
    <source>
        <dbReference type="Proteomes" id="UP001600107"/>
    </source>
</evidence>
<keyword evidence="4" id="KW-1185">Reference proteome</keyword>
<evidence type="ECO:0000256" key="1">
    <source>
        <dbReference type="ARBA" id="ARBA00022741"/>
    </source>
</evidence>
<accession>A0ABW6I9A9</accession>